<comment type="similarity">
    <text evidence="1">Belongs to the methylmalonyl-CoA epimerase family.</text>
</comment>
<dbReference type="PROSITE" id="PS51819">
    <property type="entry name" value="VOC"/>
    <property type="match status" value="1"/>
</dbReference>
<dbReference type="GO" id="GO:0046491">
    <property type="term" value="P:L-methylmalonyl-CoA metabolic process"/>
    <property type="evidence" value="ECO:0007669"/>
    <property type="project" value="TreeGrafter"/>
</dbReference>
<evidence type="ECO:0000259" key="3">
    <source>
        <dbReference type="PROSITE" id="PS51819"/>
    </source>
</evidence>
<evidence type="ECO:0000256" key="2">
    <source>
        <dbReference type="ARBA" id="ARBA00022723"/>
    </source>
</evidence>
<dbReference type="Gene3D" id="3.10.180.10">
    <property type="entry name" value="2,3-Dihydroxybiphenyl 1,2-Dioxygenase, domain 1"/>
    <property type="match status" value="1"/>
</dbReference>
<keyword evidence="2" id="KW-0479">Metal-binding</keyword>
<name>A0A953HVI9_9BACT</name>
<dbReference type="RefSeq" id="WP_222578836.1">
    <property type="nucleotide sequence ID" value="NZ_JAHVHU010000004.1"/>
</dbReference>
<dbReference type="SUPFAM" id="SSF54593">
    <property type="entry name" value="Glyoxalase/Bleomycin resistance protein/Dihydroxybiphenyl dioxygenase"/>
    <property type="match status" value="1"/>
</dbReference>
<feature type="domain" description="VOC" evidence="3">
    <location>
        <begin position="2"/>
        <end position="130"/>
    </location>
</feature>
<dbReference type="PANTHER" id="PTHR43048">
    <property type="entry name" value="METHYLMALONYL-COA EPIMERASE"/>
    <property type="match status" value="1"/>
</dbReference>
<dbReference type="CDD" id="cd07249">
    <property type="entry name" value="MMCE"/>
    <property type="match status" value="1"/>
</dbReference>
<dbReference type="InterPro" id="IPR037523">
    <property type="entry name" value="VOC_core"/>
</dbReference>
<gene>
    <name evidence="4" type="primary">mce</name>
    <name evidence="4" type="ORF">KUV50_04150</name>
</gene>
<dbReference type="Proteomes" id="UP000753961">
    <property type="component" value="Unassembled WGS sequence"/>
</dbReference>
<evidence type="ECO:0000256" key="1">
    <source>
        <dbReference type="ARBA" id="ARBA00009308"/>
    </source>
</evidence>
<dbReference type="GO" id="GO:0004493">
    <property type="term" value="F:methylmalonyl-CoA epimerase activity"/>
    <property type="evidence" value="ECO:0007669"/>
    <property type="project" value="UniProtKB-EC"/>
</dbReference>
<accession>A0A953HVI9</accession>
<dbReference type="EC" id="5.1.99.1" evidence="4"/>
<dbReference type="InterPro" id="IPR029068">
    <property type="entry name" value="Glyas_Bleomycin-R_OHBP_Dase"/>
</dbReference>
<reference evidence="4" key="1">
    <citation type="submission" date="2021-06" db="EMBL/GenBank/DDBJ databases">
        <title>44 bacteria genomes isolated from Dapeng, Shenzhen.</title>
        <authorList>
            <person name="Zheng W."/>
            <person name="Yu S."/>
            <person name="Huang Y."/>
        </authorList>
    </citation>
    <scope>NUCLEOTIDE SEQUENCE</scope>
    <source>
        <strain evidence="4">DP5N28-2</strain>
    </source>
</reference>
<evidence type="ECO:0000313" key="4">
    <source>
        <dbReference type="EMBL" id="MBY5957316.1"/>
    </source>
</evidence>
<dbReference type="InterPro" id="IPR017515">
    <property type="entry name" value="MeMalonyl-CoA_epimerase"/>
</dbReference>
<organism evidence="4 5">
    <name type="scientific">Membranihabitans marinus</name>
    <dbReference type="NCBI Taxonomy" id="1227546"/>
    <lineage>
        <taxon>Bacteria</taxon>
        <taxon>Pseudomonadati</taxon>
        <taxon>Bacteroidota</taxon>
        <taxon>Saprospiria</taxon>
        <taxon>Saprospirales</taxon>
        <taxon>Saprospiraceae</taxon>
        <taxon>Membranihabitans</taxon>
    </lineage>
</organism>
<keyword evidence="5" id="KW-1185">Reference proteome</keyword>
<keyword evidence="4" id="KW-0413">Isomerase</keyword>
<proteinExistence type="inferred from homology"/>
<dbReference type="EMBL" id="JAHVHU010000004">
    <property type="protein sequence ID" value="MBY5957316.1"/>
    <property type="molecule type" value="Genomic_DNA"/>
</dbReference>
<dbReference type="Pfam" id="PF13669">
    <property type="entry name" value="Glyoxalase_4"/>
    <property type="match status" value="1"/>
</dbReference>
<dbReference type="PANTHER" id="PTHR43048:SF3">
    <property type="entry name" value="METHYLMALONYL-COA EPIMERASE, MITOCHONDRIAL"/>
    <property type="match status" value="1"/>
</dbReference>
<protein>
    <submittedName>
        <fullName evidence="4">Methylmalonyl-CoA epimerase</fullName>
        <ecNumber evidence="4">5.1.99.1</ecNumber>
    </submittedName>
</protein>
<dbReference type="AlphaFoldDB" id="A0A953HVI9"/>
<dbReference type="GO" id="GO:0046872">
    <property type="term" value="F:metal ion binding"/>
    <property type="evidence" value="ECO:0007669"/>
    <property type="project" value="UniProtKB-KW"/>
</dbReference>
<dbReference type="NCBIfam" id="TIGR03081">
    <property type="entry name" value="metmalonyl_epim"/>
    <property type="match status" value="1"/>
</dbReference>
<sequence length="137" mass="15521">MKLEHIGIAVENLQESETIFEELLQTKVYKREEVPSQGVTTSFLQVKNTKVELLNATDPNSPIARFIDKRGEGMHHIAFEVDNIVDELQRLKAAGFKLINETPAIGADHKKVAFLHPRSTNRVLIELCQDIQDDDDI</sequence>
<comment type="caution">
    <text evidence="4">The sequence shown here is derived from an EMBL/GenBank/DDBJ whole genome shotgun (WGS) entry which is preliminary data.</text>
</comment>
<evidence type="ECO:0000313" key="5">
    <source>
        <dbReference type="Proteomes" id="UP000753961"/>
    </source>
</evidence>
<dbReference type="InterPro" id="IPR051785">
    <property type="entry name" value="MMCE/EMCE_epimerase"/>
</dbReference>